<evidence type="ECO:0000313" key="2">
    <source>
        <dbReference type="Proteomes" id="UP000182938"/>
    </source>
</evidence>
<sequence length="122" mass="13266">MRRASRPCDPAPWTLQHIALESDWQAAQSAGSYPVSTRGRTISEEGFMHCSGSPEQLKGVLGRFYADVTEPLLLLTIDEASLAGHGLDVRYEPAVLGGDELFPHVYGGDLPIGCVSQVDRLR</sequence>
<dbReference type="AlphaFoldDB" id="A0A1L3MKJ1"/>
<name>A0A1L3MKJ1_9MICO</name>
<dbReference type="SUPFAM" id="SSF56399">
    <property type="entry name" value="ADP-ribosylation"/>
    <property type="match status" value="1"/>
</dbReference>
<reference evidence="1 2" key="1">
    <citation type="submission" date="2015-11" db="EMBL/GenBank/DDBJ databases">
        <authorList>
            <person name="Zhang Y."/>
            <person name="Guo Z."/>
        </authorList>
    </citation>
    <scope>NUCLEOTIDE SEQUENCE [LARGE SCALE GENOMIC DNA]</scope>
    <source>
        <strain evidence="1 2">YFY001</strain>
    </source>
</reference>
<dbReference type="KEGG" id="jte:ASJ30_15210"/>
<protein>
    <recommendedName>
        <fullName evidence="3">Glutathione S-transferase</fullName>
    </recommendedName>
</protein>
<dbReference type="PANTHER" id="PTHR34129">
    <property type="entry name" value="BLR1139 PROTEIN"/>
    <property type="match status" value="1"/>
</dbReference>
<dbReference type="Gene3D" id="3.20.170.20">
    <property type="entry name" value="Protein of unknown function DUF952"/>
    <property type="match status" value="1"/>
</dbReference>
<dbReference type="Proteomes" id="UP000182938">
    <property type="component" value="Chromosome"/>
</dbReference>
<evidence type="ECO:0000313" key="1">
    <source>
        <dbReference type="EMBL" id="APH02724.1"/>
    </source>
</evidence>
<proteinExistence type="predicted"/>
<keyword evidence="2" id="KW-1185">Reference proteome</keyword>
<organism evidence="1 2">
    <name type="scientific">Janibacter indicus</name>
    <dbReference type="NCBI Taxonomy" id="857417"/>
    <lineage>
        <taxon>Bacteria</taxon>
        <taxon>Bacillati</taxon>
        <taxon>Actinomycetota</taxon>
        <taxon>Actinomycetes</taxon>
        <taxon>Micrococcales</taxon>
        <taxon>Intrasporangiaceae</taxon>
        <taxon>Janibacter</taxon>
    </lineage>
</organism>
<evidence type="ECO:0008006" key="3">
    <source>
        <dbReference type="Google" id="ProtNLM"/>
    </source>
</evidence>
<dbReference type="InterPro" id="IPR009297">
    <property type="entry name" value="DUF952"/>
</dbReference>
<dbReference type="PANTHER" id="PTHR34129:SF1">
    <property type="entry name" value="DUF952 DOMAIN-CONTAINING PROTEIN"/>
    <property type="match status" value="1"/>
</dbReference>
<dbReference type="RefSeq" id="WP_072625860.1">
    <property type="nucleotide sequence ID" value="NZ_CP013290.1"/>
</dbReference>
<gene>
    <name evidence="1" type="ORF">ASJ30_15210</name>
</gene>
<dbReference type="Pfam" id="PF06108">
    <property type="entry name" value="DUF952"/>
    <property type="match status" value="1"/>
</dbReference>
<accession>A0A1L3MKJ1</accession>
<dbReference type="EMBL" id="CP013290">
    <property type="protein sequence ID" value="APH02724.1"/>
    <property type="molecule type" value="Genomic_DNA"/>
</dbReference>